<dbReference type="SUPFAM" id="SSF52833">
    <property type="entry name" value="Thioredoxin-like"/>
    <property type="match status" value="1"/>
</dbReference>
<reference evidence="1 2" key="1">
    <citation type="submission" date="2020-08" db="EMBL/GenBank/DDBJ databases">
        <title>Genomic Encyclopedia of Type Strains, Phase IV (KMG-IV): sequencing the most valuable type-strain genomes for metagenomic binning, comparative biology and taxonomic classification.</title>
        <authorList>
            <person name="Goeker M."/>
        </authorList>
    </citation>
    <scope>NUCLEOTIDE SEQUENCE [LARGE SCALE GENOMIC DNA]</scope>
    <source>
        <strain evidence="1 2">DSM 26287</strain>
    </source>
</reference>
<comment type="caution">
    <text evidence="1">The sequence shown here is derived from an EMBL/GenBank/DDBJ whole genome shotgun (WGS) entry which is preliminary data.</text>
</comment>
<dbReference type="Gene3D" id="3.40.30.10">
    <property type="entry name" value="Glutaredoxin"/>
    <property type="match status" value="1"/>
</dbReference>
<name>A0A7X0TV64_9GAMM</name>
<gene>
    <name evidence="1" type="ORF">HNQ55_003660</name>
</gene>
<sequence length="343" mass="39335">MINVKYRYKSFVVIFFCNIVWNAYGLGQPKDTQVKKEVAPVKTHNKNEDLGWHYYWDDEEAKEKEEEKIVPPVAQPTSFKKLIKPFSTEWFKENFEIIQQTAIDSPTKTNMKALLYAERVMADKSEVFARQKQFVQSVDPMLQEGTRIPMAGAAKNLLMTYKAEQKEEALLEVNKHVGIGFFYDGSCGYCQRMIPVINLLKDKSGIDVRVFVKNTPKNYIPGLSNNIPVYPDKGISSTFEVTFWPAVVMLRPPEDVYVIAQGSLTLQELTTRIVNIAFDQNILNEEWYNRVYPEQQGLLSPEQLADLPNFDADDPVSLINAVVELLESPQGTYQLKDDKNEKL</sequence>
<dbReference type="InterPro" id="IPR039555">
    <property type="entry name" value="TraF/TrbB"/>
</dbReference>
<dbReference type="Proteomes" id="UP000537141">
    <property type="component" value="Unassembled WGS sequence"/>
</dbReference>
<evidence type="ECO:0000313" key="2">
    <source>
        <dbReference type="Proteomes" id="UP000537141"/>
    </source>
</evidence>
<dbReference type="RefSeq" id="WP_184426816.1">
    <property type="nucleotide sequence ID" value="NZ_BAABLB010000046.1"/>
</dbReference>
<evidence type="ECO:0000313" key="1">
    <source>
        <dbReference type="EMBL" id="MBB6545117.1"/>
    </source>
</evidence>
<dbReference type="InterPro" id="IPR036249">
    <property type="entry name" value="Thioredoxin-like_sf"/>
</dbReference>
<dbReference type="Pfam" id="PF13728">
    <property type="entry name" value="TraF"/>
    <property type="match status" value="1"/>
</dbReference>
<protein>
    <submittedName>
        <fullName evidence="1">Conjugal transfer pilus assembly protein TraF</fullName>
    </submittedName>
</protein>
<proteinExistence type="predicted"/>
<accession>A0A7X0TV64</accession>
<dbReference type="AlphaFoldDB" id="A0A7X0TV64"/>
<dbReference type="EMBL" id="JACHHU010000049">
    <property type="protein sequence ID" value="MBB6545117.1"/>
    <property type="molecule type" value="Genomic_DNA"/>
</dbReference>
<keyword evidence="2" id="KW-1185">Reference proteome</keyword>
<organism evidence="1 2">
    <name type="scientific">Thalassotalea piscium</name>
    <dbReference type="NCBI Taxonomy" id="1230533"/>
    <lineage>
        <taxon>Bacteria</taxon>
        <taxon>Pseudomonadati</taxon>
        <taxon>Pseudomonadota</taxon>
        <taxon>Gammaproteobacteria</taxon>
        <taxon>Alteromonadales</taxon>
        <taxon>Colwelliaceae</taxon>
        <taxon>Thalassotalea</taxon>
    </lineage>
</organism>